<keyword evidence="3" id="KW-1185">Reference proteome</keyword>
<reference evidence="3" key="1">
    <citation type="journal article" date="2016" name="Genome Announc.">
        <title>Complete genome sequence of Alkaliphilus metalliredigens strain QYMF, an alkaliphilic and metal-reducing bacterium isolated from borax-contaminated leachate ponds.</title>
        <authorList>
            <person name="Hwang C."/>
            <person name="Copeland A."/>
            <person name="Lucas S."/>
            <person name="Lapidus A."/>
            <person name="Barry K."/>
            <person name="Detter J.C."/>
            <person name="Glavina Del Rio T."/>
            <person name="Hammon N."/>
            <person name="Israni S."/>
            <person name="Dalin E."/>
            <person name="Tice H."/>
            <person name="Pitluck S."/>
            <person name="Chertkov O."/>
            <person name="Brettin T."/>
            <person name="Bruce D."/>
            <person name="Han C."/>
            <person name="Schmutz J."/>
            <person name="Larimer F."/>
            <person name="Land M.L."/>
            <person name="Hauser L."/>
            <person name="Kyrpides N."/>
            <person name="Mikhailova N."/>
            <person name="Ye Q."/>
            <person name="Zhou J."/>
            <person name="Richardson P."/>
            <person name="Fields M.W."/>
        </authorList>
    </citation>
    <scope>NUCLEOTIDE SEQUENCE [LARGE SCALE GENOMIC DNA]</scope>
    <source>
        <strain evidence="3">QYMF</strain>
    </source>
</reference>
<dbReference type="InterPro" id="IPR010998">
    <property type="entry name" value="Integrase_recombinase_N"/>
</dbReference>
<dbReference type="eggNOG" id="COG4974">
    <property type="taxonomic scope" value="Bacteria"/>
</dbReference>
<evidence type="ECO:0000256" key="1">
    <source>
        <dbReference type="ARBA" id="ARBA00023125"/>
    </source>
</evidence>
<evidence type="ECO:0000313" key="3">
    <source>
        <dbReference type="Proteomes" id="UP000001572"/>
    </source>
</evidence>
<dbReference type="HOGENOM" id="CLU_191839_0_0_9"/>
<dbReference type="Proteomes" id="UP000001572">
    <property type="component" value="Chromosome"/>
</dbReference>
<proteinExistence type="predicted"/>
<sequence>MKVQQVIIENTKVRYILIDDKGEPVIPAIKYLKYIDNTGRSINTQKTYCYALKLYFYFLKEQNKIYSEVTLNDLGTFVG</sequence>
<dbReference type="KEGG" id="amt:Amet_3247"/>
<dbReference type="OrthoDB" id="9803188at2"/>
<dbReference type="GO" id="GO:0003677">
    <property type="term" value="F:DNA binding"/>
    <property type="evidence" value="ECO:0007669"/>
    <property type="project" value="UniProtKB-KW"/>
</dbReference>
<dbReference type="RefSeq" id="WP_012064350.1">
    <property type="nucleotide sequence ID" value="NC_009633.1"/>
</dbReference>
<name>A6TT67_ALKMQ</name>
<evidence type="ECO:0000313" key="2">
    <source>
        <dbReference type="EMBL" id="ABR49385.1"/>
    </source>
</evidence>
<organism evidence="2 3">
    <name type="scientific">Alkaliphilus metalliredigens (strain QYMF)</name>
    <dbReference type="NCBI Taxonomy" id="293826"/>
    <lineage>
        <taxon>Bacteria</taxon>
        <taxon>Bacillati</taxon>
        <taxon>Bacillota</taxon>
        <taxon>Clostridia</taxon>
        <taxon>Peptostreptococcales</taxon>
        <taxon>Natronincolaceae</taxon>
        <taxon>Alkaliphilus</taxon>
    </lineage>
</organism>
<gene>
    <name evidence="2" type="ordered locus">Amet_3247</name>
</gene>
<dbReference type="EMBL" id="CP000724">
    <property type="protein sequence ID" value="ABR49385.1"/>
    <property type="molecule type" value="Genomic_DNA"/>
</dbReference>
<accession>A6TT67</accession>
<dbReference type="Gene3D" id="1.10.150.130">
    <property type="match status" value="1"/>
</dbReference>
<dbReference type="AlphaFoldDB" id="A6TT67"/>
<protein>
    <submittedName>
        <fullName evidence="2">Tn554-related, transposase A</fullName>
    </submittedName>
</protein>
<keyword evidence="1" id="KW-0238">DNA-binding</keyword>